<dbReference type="AlphaFoldDB" id="A0A1G8U087"/>
<dbReference type="OrthoDB" id="9128705at2"/>
<name>A0A1G8U087_9GAMM</name>
<accession>A0A1G8U087</accession>
<dbReference type="RefSeq" id="WP_143026619.1">
    <property type="nucleotide sequence ID" value="NZ_FNEM01000008.1"/>
</dbReference>
<sequence length="175" mass="20058">MAQRQSVRLDPGLLALLQEQKGETFTVQSLVDSYADRFGLGTNTSMTELRKWLYRRLTYLVKRQFLTKHDLDGEPAEYLVTSVFQQMIMVDQPSVAVDVAGESAKLKELRRRLSQYHVDMLACAGECKEYQQLVTEFPHLRSDIEQMHQAAKDHSSELLGQIRAINKILQQSLSN</sequence>
<proteinExistence type="predicted"/>
<gene>
    <name evidence="1" type="ORF">SAMN04488540_108142</name>
</gene>
<protein>
    <submittedName>
        <fullName evidence="1">Uncharacterized protein</fullName>
    </submittedName>
</protein>
<dbReference type="EMBL" id="FNEM01000008">
    <property type="protein sequence ID" value="SDJ47246.1"/>
    <property type="molecule type" value="Genomic_DNA"/>
</dbReference>
<organism evidence="1 2">
    <name type="scientific">Ferrimonas sediminum</name>
    <dbReference type="NCBI Taxonomy" id="718193"/>
    <lineage>
        <taxon>Bacteria</taxon>
        <taxon>Pseudomonadati</taxon>
        <taxon>Pseudomonadota</taxon>
        <taxon>Gammaproteobacteria</taxon>
        <taxon>Alteromonadales</taxon>
        <taxon>Ferrimonadaceae</taxon>
        <taxon>Ferrimonas</taxon>
    </lineage>
</organism>
<dbReference type="Proteomes" id="UP000199527">
    <property type="component" value="Unassembled WGS sequence"/>
</dbReference>
<keyword evidence="2" id="KW-1185">Reference proteome</keyword>
<evidence type="ECO:0000313" key="2">
    <source>
        <dbReference type="Proteomes" id="UP000199527"/>
    </source>
</evidence>
<reference evidence="2" key="1">
    <citation type="submission" date="2016-10" db="EMBL/GenBank/DDBJ databases">
        <authorList>
            <person name="Varghese N."/>
            <person name="Submissions S."/>
        </authorList>
    </citation>
    <scope>NUCLEOTIDE SEQUENCE [LARGE SCALE GENOMIC DNA]</scope>
    <source>
        <strain evidence="2">DSM 23317</strain>
    </source>
</reference>
<evidence type="ECO:0000313" key="1">
    <source>
        <dbReference type="EMBL" id="SDJ47246.1"/>
    </source>
</evidence>